<feature type="transmembrane region" description="Helical" evidence="2">
    <location>
        <begin position="191"/>
        <end position="212"/>
    </location>
</feature>
<evidence type="ECO:0008006" key="6">
    <source>
        <dbReference type="Google" id="ProtNLM"/>
    </source>
</evidence>
<feature type="compositionally biased region" description="Basic and acidic residues" evidence="1">
    <location>
        <begin position="508"/>
        <end position="520"/>
    </location>
</feature>
<keyword evidence="3" id="KW-0732">Signal</keyword>
<dbReference type="Proteomes" id="UP001596337">
    <property type="component" value="Unassembled WGS sequence"/>
</dbReference>
<feature type="compositionally biased region" description="Basic residues" evidence="1">
    <location>
        <begin position="473"/>
        <end position="493"/>
    </location>
</feature>
<keyword evidence="2" id="KW-0812">Transmembrane</keyword>
<keyword evidence="2" id="KW-1133">Transmembrane helix</keyword>
<feature type="chain" id="PRO_5045299539" description="TrbL/VirB6 plasmid conjugal transfer protein" evidence="3">
    <location>
        <begin position="43"/>
        <end position="687"/>
    </location>
</feature>
<feature type="region of interest" description="Disordered" evidence="1">
    <location>
        <begin position="37"/>
        <end position="134"/>
    </location>
</feature>
<feature type="transmembrane region" description="Helical" evidence="2">
    <location>
        <begin position="280"/>
        <end position="300"/>
    </location>
</feature>
<evidence type="ECO:0000256" key="2">
    <source>
        <dbReference type="SAM" id="Phobius"/>
    </source>
</evidence>
<evidence type="ECO:0000313" key="5">
    <source>
        <dbReference type="Proteomes" id="UP001596337"/>
    </source>
</evidence>
<dbReference type="PANTHER" id="PTHR48125:SF10">
    <property type="entry name" value="OS12G0136300 PROTEIN"/>
    <property type="match status" value="1"/>
</dbReference>
<sequence>MSATASCTPGAGHRFGRAFAAVATLLALSVLAGITGAGTASAQPASTPTPSAPASSPEPAPPPVPLPPVDECAPNSPLPVCQTDPPPTNHKPPESDQPQPCQGPGCIPQPTTPAPKPGEQPGQSGNGDDSEESSCGITDIAACVNEAIEGFFRDLVTPALNNLLDLLANTLLTTPTLDQLPRIGELWNSSWQIMLACYGMLILIAGIIVMVYETMQTRVSIKEILPRVIIGFLAGALSLWACSQSITLANALAKAIMSGGVDESSSAETLKRLVMGSLNGGFFIIFVGLFLAGMLVALLLTYVVRVALTVILIAGAPLALMCHALPHTEGIAKWWWKAFGGCLAIQLGQSLTLITAMRVFLSPGGFTFFGPTADGLVNLLVSLALMYILFKIPFWVLGSIRGGGGRSLVGSLVRGFIAYKTFGLLRGRGGGGAGGSTPKPRGGPKDPGSSDPYAGTRATPSGQYMLPLDGVKRQRASRPSHRAGAKPAPRPRTKGQGTQLKLPLDGEWPEHKPRLGRDGQYELPLDVQRQPRPKPAADSASRSSVAPSSRGRQLRFPPSGEWPENRPRLGRDGQYRLPISAQRVRRPSPAPPPPSPPRPSTAGKQLQFPADGEWPENKPRANRQGQYQLPLNVQRRRKPTRSREQPPPAPPPQSKRGRQPRQQALPLDLPKVSPPRPSTRREGGEST</sequence>
<feature type="compositionally biased region" description="Low complexity" evidence="1">
    <location>
        <begin position="37"/>
        <end position="55"/>
    </location>
</feature>
<feature type="region of interest" description="Disordered" evidence="1">
    <location>
        <begin position="429"/>
        <end position="687"/>
    </location>
</feature>
<feature type="transmembrane region" description="Helical" evidence="2">
    <location>
        <begin position="224"/>
        <end position="241"/>
    </location>
</feature>
<dbReference type="PANTHER" id="PTHR48125">
    <property type="entry name" value="LP07818P1"/>
    <property type="match status" value="1"/>
</dbReference>
<keyword evidence="5" id="KW-1185">Reference proteome</keyword>
<keyword evidence="2" id="KW-0472">Membrane</keyword>
<reference evidence="5" key="1">
    <citation type="journal article" date="2019" name="Int. J. Syst. Evol. Microbiol.">
        <title>The Global Catalogue of Microorganisms (GCM) 10K type strain sequencing project: providing services to taxonomists for standard genome sequencing and annotation.</title>
        <authorList>
            <consortium name="The Broad Institute Genomics Platform"/>
            <consortium name="The Broad Institute Genome Sequencing Center for Infectious Disease"/>
            <person name="Wu L."/>
            <person name="Ma J."/>
        </authorList>
    </citation>
    <scope>NUCLEOTIDE SEQUENCE [LARGE SCALE GENOMIC DNA]</scope>
    <source>
        <strain evidence="5">KCTC 32255</strain>
    </source>
</reference>
<proteinExistence type="predicted"/>
<evidence type="ECO:0000313" key="4">
    <source>
        <dbReference type="EMBL" id="MFC6867113.1"/>
    </source>
</evidence>
<accession>A0ABW2BX26</accession>
<feature type="signal peptide" evidence="3">
    <location>
        <begin position="1"/>
        <end position="42"/>
    </location>
</feature>
<feature type="compositionally biased region" description="Pro residues" evidence="1">
    <location>
        <begin position="588"/>
        <end position="599"/>
    </location>
</feature>
<protein>
    <recommendedName>
        <fullName evidence="6">TrbL/VirB6 plasmid conjugal transfer protein</fullName>
    </recommendedName>
</protein>
<evidence type="ECO:0000256" key="3">
    <source>
        <dbReference type="SAM" id="SignalP"/>
    </source>
</evidence>
<feature type="compositionally biased region" description="Basic and acidic residues" evidence="1">
    <location>
        <begin position="563"/>
        <end position="574"/>
    </location>
</feature>
<organism evidence="4 5">
    <name type="scientific">Haloechinothrix salitolerans</name>
    <dbReference type="NCBI Taxonomy" id="926830"/>
    <lineage>
        <taxon>Bacteria</taxon>
        <taxon>Bacillati</taxon>
        <taxon>Actinomycetota</taxon>
        <taxon>Actinomycetes</taxon>
        <taxon>Pseudonocardiales</taxon>
        <taxon>Pseudonocardiaceae</taxon>
        <taxon>Haloechinothrix</taxon>
    </lineage>
</organism>
<dbReference type="EMBL" id="JBHSXX010000001">
    <property type="protein sequence ID" value="MFC6867113.1"/>
    <property type="molecule type" value="Genomic_DNA"/>
</dbReference>
<feature type="transmembrane region" description="Helical" evidence="2">
    <location>
        <begin position="307"/>
        <end position="326"/>
    </location>
</feature>
<dbReference type="InterPro" id="IPR045782">
    <property type="entry name" value="TrbL_3"/>
</dbReference>
<feature type="transmembrane region" description="Helical" evidence="2">
    <location>
        <begin position="338"/>
        <end position="361"/>
    </location>
</feature>
<feature type="compositionally biased region" description="Low complexity" evidence="1">
    <location>
        <begin position="536"/>
        <end position="550"/>
    </location>
</feature>
<name>A0ABW2BX26_9PSEU</name>
<feature type="transmembrane region" description="Helical" evidence="2">
    <location>
        <begin position="368"/>
        <end position="390"/>
    </location>
</feature>
<feature type="compositionally biased region" description="Low complexity" evidence="1">
    <location>
        <begin position="97"/>
        <end position="109"/>
    </location>
</feature>
<gene>
    <name evidence="4" type="ORF">ACFQGD_08130</name>
</gene>
<dbReference type="Pfam" id="PF19590">
    <property type="entry name" value="TrbL_3"/>
    <property type="match status" value="1"/>
</dbReference>
<dbReference type="RefSeq" id="WP_345394589.1">
    <property type="nucleotide sequence ID" value="NZ_BAABLA010000022.1"/>
</dbReference>
<evidence type="ECO:0000256" key="1">
    <source>
        <dbReference type="SAM" id="MobiDB-lite"/>
    </source>
</evidence>
<comment type="caution">
    <text evidence="4">The sequence shown here is derived from an EMBL/GenBank/DDBJ whole genome shotgun (WGS) entry which is preliminary data.</text>
</comment>
<feature type="compositionally biased region" description="Pro residues" evidence="1">
    <location>
        <begin position="56"/>
        <end position="68"/>
    </location>
</feature>